<organism evidence="1 2">
    <name type="scientific">Arcobacter aquimarinus</name>
    <dbReference type="NCBI Taxonomy" id="1315211"/>
    <lineage>
        <taxon>Bacteria</taxon>
        <taxon>Pseudomonadati</taxon>
        <taxon>Campylobacterota</taxon>
        <taxon>Epsilonproteobacteria</taxon>
        <taxon>Campylobacterales</taxon>
        <taxon>Arcobacteraceae</taxon>
        <taxon>Arcobacter</taxon>
    </lineage>
</organism>
<dbReference type="RefSeq" id="WP_129094558.1">
    <property type="nucleotide sequence ID" value="NZ_CBCSAE010000004.1"/>
</dbReference>
<dbReference type="PANTHER" id="PTHR41791">
    <property type="entry name" value="SSL7039 PROTEIN"/>
    <property type="match status" value="1"/>
</dbReference>
<sequence length="100" mass="11732">MYQIRQTNQFSSWLSKLKDVKGKVSIFRRIDRIRKGNFGDYKSVGGNIFELRFTIGPAYRVYYTKVEDEIILLLIAGDKSTQSEDIKKAKELEKEYSNEK</sequence>
<evidence type="ECO:0000313" key="1">
    <source>
        <dbReference type="EMBL" id="QKE26115.1"/>
    </source>
</evidence>
<dbReference type="InterPro" id="IPR035093">
    <property type="entry name" value="RelE/ParE_toxin_dom_sf"/>
</dbReference>
<dbReference type="EMBL" id="CP030944">
    <property type="protein sequence ID" value="QKE26115.1"/>
    <property type="molecule type" value="Genomic_DNA"/>
</dbReference>
<dbReference type="PIRSF" id="PIRSF028744">
    <property type="entry name" value="Addict_mod_HI1419"/>
    <property type="match status" value="1"/>
</dbReference>
<reference evidence="1 2" key="1">
    <citation type="submission" date="2018-07" db="EMBL/GenBank/DDBJ databases">
        <title>Identification of phenol metabolism pathways in Arcobacter.</title>
        <authorList>
            <person name="Miller W.G."/>
            <person name="Yee E."/>
            <person name="Bono J.L."/>
        </authorList>
    </citation>
    <scope>NUCLEOTIDE SEQUENCE [LARGE SCALE GENOMIC DNA]</scope>
    <source>
        <strain evidence="1 2">W63</strain>
    </source>
</reference>
<dbReference type="Pfam" id="PF05973">
    <property type="entry name" value="Gp49"/>
    <property type="match status" value="1"/>
</dbReference>
<dbReference type="SUPFAM" id="SSF143011">
    <property type="entry name" value="RelE-like"/>
    <property type="match status" value="1"/>
</dbReference>
<dbReference type="AlphaFoldDB" id="A0AAE7B501"/>
<dbReference type="KEGG" id="aaqi:AAQM_1366"/>
<protein>
    <submittedName>
        <fullName evidence="1">Toxin-antitoxin system, toxin component, RelE/ParE family</fullName>
    </submittedName>
</protein>
<dbReference type="Proteomes" id="UP000502065">
    <property type="component" value="Chromosome"/>
</dbReference>
<name>A0AAE7B501_9BACT</name>
<gene>
    <name evidence="1" type="ORF">AAQM_1366</name>
</gene>
<accession>A0AAE7B501</accession>
<proteinExistence type="predicted"/>
<dbReference type="NCBIfam" id="TIGR02683">
    <property type="entry name" value="upstrm_HI1419"/>
    <property type="match status" value="1"/>
</dbReference>
<dbReference type="PANTHER" id="PTHR41791:SF1">
    <property type="entry name" value="SSL7039 PROTEIN"/>
    <property type="match status" value="1"/>
</dbReference>
<keyword evidence="2" id="KW-1185">Reference proteome</keyword>
<evidence type="ECO:0000313" key="2">
    <source>
        <dbReference type="Proteomes" id="UP000502065"/>
    </source>
</evidence>
<dbReference type="InterPro" id="IPR014056">
    <property type="entry name" value="TypeIITA-like_toxin_pred"/>
</dbReference>
<dbReference type="InterPro" id="IPR009241">
    <property type="entry name" value="HigB-like"/>
</dbReference>